<dbReference type="OrthoDB" id="827293at2"/>
<reference evidence="1 2" key="1">
    <citation type="submission" date="2018-03" db="EMBL/GenBank/DDBJ databases">
        <title>Genomic Encyclopedia of Archaeal and Bacterial Type Strains, Phase II (KMG-II): from individual species to whole genera.</title>
        <authorList>
            <person name="Goeker M."/>
        </authorList>
    </citation>
    <scope>NUCLEOTIDE SEQUENCE [LARGE SCALE GENOMIC DNA]</scope>
    <source>
        <strain evidence="1 2">DSM 28057</strain>
    </source>
</reference>
<organism evidence="1 2">
    <name type="scientific">Cecembia rubra</name>
    <dbReference type="NCBI Taxonomy" id="1485585"/>
    <lineage>
        <taxon>Bacteria</taxon>
        <taxon>Pseudomonadati</taxon>
        <taxon>Bacteroidota</taxon>
        <taxon>Cytophagia</taxon>
        <taxon>Cytophagales</taxon>
        <taxon>Cyclobacteriaceae</taxon>
        <taxon>Cecembia</taxon>
    </lineage>
</organism>
<accession>A0A2P8DXK3</accession>
<evidence type="ECO:0000313" key="2">
    <source>
        <dbReference type="Proteomes" id="UP000240708"/>
    </source>
</evidence>
<keyword evidence="2" id="KW-1185">Reference proteome</keyword>
<evidence type="ECO:0008006" key="3">
    <source>
        <dbReference type="Google" id="ProtNLM"/>
    </source>
</evidence>
<sequence length="139" mass="16585">MRTKIFRILFIFILFVSCKKEESKNELLGNWYGFDSDSMYYELYISDTLIILNHENLGIAEYTYLRDGQRLITTTPLFFERIWDLESLNDSSFTIKDTLETHHYKRLNIPAGFFESMNDSTGFFTFKEGFLERTQSHKQ</sequence>
<dbReference type="EMBL" id="PYGF01000011">
    <property type="protein sequence ID" value="PSL01953.1"/>
    <property type="molecule type" value="Genomic_DNA"/>
</dbReference>
<protein>
    <recommendedName>
        <fullName evidence="3">Lipocalin-like protein</fullName>
    </recommendedName>
</protein>
<dbReference type="PROSITE" id="PS51257">
    <property type="entry name" value="PROKAR_LIPOPROTEIN"/>
    <property type="match status" value="1"/>
</dbReference>
<dbReference type="AlphaFoldDB" id="A0A2P8DXK3"/>
<dbReference type="RefSeq" id="WP_106568402.1">
    <property type="nucleotide sequence ID" value="NZ_PYGF01000011.1"/>
</dbReference>
<proteinExistence type="predicted"/>
<evidence type="ECO:0000313" key="1">
    <source>
        <dbReference type="EMBL" id="PSL01953.1"/>
    </source>
</evidence>
<gene>
    <name evidence="1" type="ORF">CLV48_11142</name>
</gene>
<dbReference type="Proteomes" id="UP000240708">
    <property type="component" value="Unassembled WGS sequence"/>
</dbReference>
<comment type="caution">
    <text evidence="1">The sequence shown here is derived from an EMBL/GenBank/DDBJ whole genome shotgun (WGS) entry which is preliminary data.</text>
</comment>
<name>A0A2P8DXK3_9BACT</name>